<evidence type="ECO:0000313" key="2">
    <source>
        <dbReference type="Proteomes" id="UP000319894"/>
    </source>
</evidence>
<name>A0A554N8P6_9EURY</name>
<dbReference type="RefSeq" id="WP_144262288.1">
    <property type="nucleotide sequence ID" value="NZ_QMDX01000006.1"/>
</dbReference>
<evidence type="ECO:0000313" key="1">
    <source>
        <dbReference type="EMBL" id="TSD13766.1"/>
    </source>
</evidence>
<protein>
    <submittedName>
        <fullName evidence="1">Uncharacterized protein</fullName>
    </submittedName>
</protein>
<accession>A0A554N8P6</accession>
<proteinExistence type="predicted"/>
<dbReference type="OrthoDB" id="225920at2157"/>
<dbReference type="AlphaFoldDB" id="A0A554N8P6"/>
<comment type="caution">
    <text evidence="1">The sequence shown here is derived from an EMBL/GenBank/DDBJ whole genome shotgun (WGS) entry which is preliminary data.</text>
</comment>
<reference evidence="1 2" key="1">
    <citation type="submission" date="2018-06" db="EMBL/GenBank/DDBJ databases">
        <title>Natronomonas sp. F16-60 a new haloarchaeon isolated from a solar saltern of Isla Cristina, Huelva, Spain.</title>
        <authorList>
            <person name="Duran-Viseras A."/>
            <person name="Sanchez-Porro C."/>
            <person name="Ventosa A."/>
        </authorList>
    </citation>
    <scope>NUCLEOTIDE SEQUENCE [LARGE SCALE GENOMIC DNA]</scope>
    <source>
        <strain evidence="1 2">F16-60</strain>
    </source>
</reference>
<dbReference type="EMBL" id="QMDX01000006">
    <property type="protein sequence ID" value="TSD13766.1"/>
    <property type="molecule type" value="Genomic_DNA"/>
</dbReference>
<dbReference type="Proteomes" id="UP000319894">
    <property type="component" value="Unassembled WGS sequence"/>
</dbReference>
<dbReference type="InterPro" id="IPR043952">
    <property type="entry name" value="DUF5783"/>
</dbReference>
<dbReference type="Pfam" id="PF19095">
    <property type="entry name" value="DUF5783"/>
    <property type="match status" value="1"/>
</dbReference>
<keyword evidence="2" id="KW-1185">Reference proteome</keyword>
<sequence length="106" mass="12564">MTEFDPERFEEKYVHYFEELERAYSAAYQELHGVRDSELLRAIDRRVLSESEPHYQGDGEFRVELPPDPYERAGLAVDEERFETLLERFVAGIERQLRAEFGFDGD</sequence>
<dbReference type="InParanoid" id="A0A554N8P6"/>
<gene>
    <name evidence="1" type="ORF">DP107_11410</name>
</gene>
<organism evidence="1 2">
    <name type="scientific">Haloglomus irregulare</name>
    <dbReference type="NCBI Taxonomy" id="2234134"/>
    <lineage>
        <taxon>Archaea</taxon>
        <taxon>Methanobacteriati</taxon>
        <taxon>Methanobacteriota</taxon>
        <taxon>Stenosarchaea group</taxon>
        <taxon>Halobacteria</taxon>
        <taxon>Halobacteriales</taxon>
        <taxon>Natronomonadaceae</taxon>
        <taxon>Haloglomus</taxon>
    </lineage>
</organism>